<keyword evidence="4" id="KW-1185">Reference proteome</keyword>
<dbReference type="InterPro" id="IPR036047">
    <property type="entry name" value="F-box-like_dom_sf"/>
</dbReference>
<accession>A0A0P9GH05</accession>
<protein>
    <recommendedName>
        <fullName evidence="2">F-box domain-containing protein</fullName>
    </recommendedName>
</protein>
<sequence>MNLMSPPSPRPPADPAPTSSSLVSIGPLGSSGEPKSAEHILKPCHIDRLPTEILASILSHLPPPTIFLHNDRPRLVNAPLVISLVSRRFHAVIRDHLWRRCAVDAGVTTTSLARAAALFPNAPHLAQDCHELRLFFQSVQRTDCLERWATWMPAVRRLILQAIPRFDLDEAAHFQDLRHLSISFSEIVLETGIVFPRLESLHLGKGTLVPRQPVFNKSTFPALRRIVFAHSHIKPVVQNEDIFPNDFLAQLDHVEVGSYGADAAHYDLLLPVEHLVRRTPILWRLDLNVDPAHNMSAFASARPSFLHAHFLILNPLDPLFDQSDVATWTERVLVEMRIVLAPPSHPHLRLVLVPAYLWYPSPHNTTAANEAARRAVEDVCARRGVVLRTYAARRAEDAAAVPEFLAFLREEAARDEGRA</sequence>
<evidence type="ECO:0000256" key="1">
    <source>
        <dbReference type="SAM" id="MobiDB-lite"/>
    </source>
</evidence>
<organism evidence="3 4">
    <name type="scientific">Rhodotorula graminis (strain WP1)</name>
    <dbReference type="NCBI Taxonomy" id="578459"/>
    <lineage>
        <taxon>Eukaryota</taxon>
        <taxon>Fungi</taxon>
        <taxon>Dikarya</taxon>
        <taxon>Basidiomycota</taxon>
        <taxon>Pucciniomycotina</taxon>
        <taxon>Microbotryomycetes</taxon>
        <taxon>Sporidiobolales</taxon>
        <taxon>Sporidiobolaceae</taxon>
        <taxon>Rhodotorula</taxon>
    </lineage>
</organism>
<evidence type="ECO:0000313" key="3">
    <source>
        <dbReference type="EMBL" id="KPV72187.1"/>
    </source>
</evidence>
<dbReference type="InterPro" id="IPR001810">
    <property type="entry name" value="F-box_dom"/>
</dbReference>
<feature type="region of interest" description="Disordered" evidence="1">
    <location>
        <begin position="1"/>
        <end position="36"/>
    </location>
</feature>
<evidence type="ECO:0000313" key="4">
    <source>
        <dbReference type="Proteomes" id="UP000053890"/>
    </source>
</evidence>
<feature type="domain" description="F-box" evidence="2">
    <location>
        <begin position="43"/>
        <end position="101"/>
    </location>
</feature>
<feature type="compositionally biased region" description="Pro residues" evidence="1">
    <location>
        <begin position="1"/>
        <end position="15"/>
    </location>
</feature>
<evidence type="ECO:0000259" key="2">
    <source>
        <dbReference type="PROSITE" id="PS50181"/>
    </source>
</evidence>
<dbReference type="SUPFAM" id="SSF81383">
    <property type="entry name" value="F-box domain"/>
    <property type="match status" value="1"/>
</dbReference>
<reference evidence="3 4" key="1">
    <citation type="journal article" date="2015" name="Front. Microbiol.">
        <title>Genome sequence of the plant growth promoting endophytic yeast Rhodotorula graminis WP1.</title>
        <authorList>
            <person name="Firrincieli A."/>
            <person name="Otillar R."/>
            <person name="Salamov A."/>
            <person name="Schmutz J."/>
            <person name="Khan Z."/>
            <person name="Redman R.S."/>
            <person name="Fleck N.D."/>
            <person name="Lindquist E."/>
            <person name="Grigoriev I.V."/>
            <person name="Doty S.L."/>
        </authorList>
    </citation>
    <scope>NUCLEOTIDE SEQUENCE [LARGE SCALE GENOMIC DNA]</scope>
    <source>
        <strain evidence="3 4">WP1</strain>
    </source>
</reference>
<dbReference type="AlphaFoldDB" id="A0A0P9GH05"/>
<gene>
    <name evidence="3" type="ORF">RHOBADRAFT_56009</name>
</gene>
<dbReference type="Gene3D" id="1.20.1280.50">
    <property type="match status" value="1"/>
</dbReference>
<dbReference type="RefSeq" id="XP_018268236.1">
    <property type="nucleotide sequence ID" value="XM_018418133.1"/>
</dbReference>
<dbReference type="Pfam" id="PF12937">
    <property type="entry name" value="F-box-like"/>
    <property type="match status" value="1"/>
</dbReference>
<dbReference type="EMBL" id="KQ474088">
    <property type="protein sequence ID" value="KPV72187.1"/>
    <property type="molecule type" value="Genomic_DNA"/>
</dbReference>
<proteinExistence type="predicted"/>
<dbReference type="PROSITE" id="PS50181">
    <property type="entry name" value="FBOX"/>
    <property type="match status" value="1"/>
</dbReference>
<name>A0A0P9GH05_RHOGW</name>
<dbReference type="GeneID" id="28978581"/>
<dbReference type="Proteomes" id="UP000053890">
    <property type="component" value="Unassembled WGS sequence"/>
</dbReference>